<keyword evidence="1 2" id="KW-0238">DNA-binding</keyword>
<dbReference type="Pfam" id="PF00440">
    <property type="entry name" value="TetR_N"/>
    <property type="match status" value="1"/>
</dbReference>
<evidence type="ECO:0000256" key="2">
    <source>
        <dbReference type="PROSITE-ProRule" id="PRU00335"/>
    </source>
</evidence>
<gene>
    <name evidence="4" type="ORF">FB560_4132</name>
</gene>
<reference evidence="4 5" key="1">
    <citation type="submission" date="2019-06" db="EMBL/GenBank/DDBJ databases">
        <title>Sequencing the genomes of 1000 actinobacteria strains.</title>
        <authorList>
            <person name="Klenk H.-P."/>
        </authorList>
    </citation>
    <scope>NUCLEOTIDE SEQUENCE [LARGE SCALE GENOMIC DNA]</scope>
    <source>
        <strain evidence="4 5">DSM 20169</strain>
    </source>
</reference>
<dbReference type="InterPro" id="IPR009057">
    <property type="entry name" value="Homeodomain-like_sf"/>
</dbReference>
<dbReference type="Proteomes" id="UP000317209">
    <property type="component" value="Unassembled WGS sequence"/>
</dbReference>
<sequence>MDADAIATAVVEIGFAELTFASVAERLGVGQATLYRHAKNRDELVRLGLDRALRTADWPDVEGEWRPLLERFAIASWHAWEQHPGAVLEVARGVVPWSIVKISDQVGTALVERGFSARAAVLAVDLVFDLTADSRRGVETLDAPTADAKGGMRELIEKQWRSPSPDGVSVADSPAAQVHAEMLRAITAGPFEWFHGKLQVVLAGIEHELAGTGGG</sequence>
<dbReference type="InterPro" id="IPR001647">
    <property type="entry name" value="HTH_TetR"/>
</dbReference>
<accession>A0A543BCX0</accession>
<feature type="domain" description="HTH tetR-type" evidence="3">
    <location>
        <begin position="1"/>
        <end position="56"/>
    </location>
</feature>
<dbReference type="SUPFAM" id="SSF48498">
    <property type="entry name" value="Tetracyclin repressor-like, C-terminal domain"/>
    <property type="match status" value="1"/>
</dbReference>
<keyword evidence="5" id="KW-1185">Reference proteome</keyword>
<name>A0A543BCX0_9MICO</name>
<evidence type="ECO:0000313" key="5">
    <source>
        <dbReference type="Proteomes" id="UP000317209"/>
    </source>
</evidence>
<protein>
    <submittedName>
        <fullName evidence="4">TetR family transcriptional regulator</fullName>
    </submittedName>
</protein>
<evidence type="ECO:0000313" key="4">
    <source>
        <dbReference type="EMBL" id="TQL82636.1"/>
    </source>
</evidence>
<dbReference type="AlphaFoldDB" id="A0A543BCX0"/>
<evidence type="ECO:0000259" key="3">
    <source>
        <dbReference type="PROSITE" id="PS50977"/>
    </source>
</evidence>
<dbReference type="InterPro" id="IPR036271">
    <property type="entry name" value="Tet_transcr_reg_TetR-rel_C_sf"/>
</dbReference>
<proteinExistence type="predicted"/>
<dbReference type="GO" id="GO:0003677">
    <property type="term" value="F:DNA binding"/>
    <property type="evidence" value="ECO:0007669"/>
    <property type="project" value="UniProtKB-UniRule"/>
</dbReference>
<evidence type="ECO:0000256" key="1">
    <source>
        <dbReference type="ARBA" id="ARBA00023125"/>
    </source>
</evidence>
<organism evidence="4 5">
    <name type="scientific">Microbacterium saperdae</name>
    <dbReference type="NCBI Taxonomy" id="69368"/>
    <lineage>
        <taxon>Bacteria</taxon>
        <taxon>Bacillati</taxon>
        <taxon>Actinomycetota</taxon>
        <taxon>Actinomycetes</taxon>
        <taxon>Micrococcales</taxon>
        <taxon>Microbacteriaceae</taxon>
        <taxon>Microbacterium</taxon>
    </lineage>
</organism>
<comment type="caution">
    <text evidence="4">The sequence shown here is derived from an EMBL/GenBank/DDBJ whole genome shotgun (WGS) entry which is preliminary data.</text>
</comment>
<dbReference type="SUPFAM" id="SSF46689">
    <property type="entry name" value="Homeodomain-like"/>
    <property type="match status" value="1"/>
</dbReference>
<dbReference type="EMBL" id="VFOX01000002">
    <property type="protein sequence ID" value="TQL82636.1"/>
    <property type="molecule type" value="Genomic_DNA"/>
</dbReference>
<dbReference type="PROSITE" id="PS50977">
    <property type="entry name" value="HTH_TETR_2"/>
    <property type="match status" value="1"/>
</dbReference>
<feature type="DNA-binding region" description="H-T-H motif" evidence="2">
    <location>
        <begin position="19"/>
        <end position="38"/>
    </location>
</feature>
<dbReference type="Gene3D" id="1.10.357.10">
    <property type="entry name" value="Tetracycline Repressor, domain 2"/>
    <property type="match status" value="1"/>
</dbReference>